<sequence length="378" mass="43610">MTFVIVTHVPHSIQQDRYFAYSPYVREMNIWGKYVDELIVVAPVNKISKTAIDSHYHHESIEFVVIENFNVISFKSSMAAILKIPKISWQIFKAMQKADHIHLRCPGNIGLLGCFIQILFPYTPKTAKYAGNWDPQSKQPWSYRLQKWILSNTFLTRSMQMLVYGEWENSSKNITQFFTATYSESEKLPLTVKNIKGKIQFVFVGTLVVGKNPLYAIQLVENLSNKGYNVHLDLFGEGEQRSLLEEYIQQNVLEKIITLNGNQAPERVKEAYRNSHFVVLPSKSEGWPKAIAEGMFWGCVPLATAVSCVPFMLDYGKRGILLEMKLEKDVAELESLLGNQSDFDNMRRKAADWSRNYTLDFFEQEIKGLLRQKKQIEQ</sequence>
<dbReference type="AlphaFoldDB" id="A0A4R5AXQ5"/>
<dbReference type="GO" id="GO:0016757">
    <property type="term" value="F:glycosyltransferase activity"/>
    <property type="evidence" value="ECO:0007669"/>
    <property type="project" value="InterPro"/>
</dbReference>
<dbReference type="SUPFAM" id="SSF53756">
    <property type="entry name" value="UDP-Glycosyltransferase/glycogen phosphorylase"/>
    <property type="match status" value="1"/>
</dbReference>
<gene>
    <name evidence="2" type="ORF">E0F89_10505</name>
</gene>
<dbReference type="PANTHER" id="PTHR12526:SF630">
    <property type="entry name" value="GLYCOSYLTRANSFERASE"/>
    <property type="match status" value="1"/>
</dbReference>
<dbReference type="RefSeq" id="WP_131909734.1">
    <property type="nucleotide sequence ID" value="NZ_SMFM01000004.1"/>
</dbReference>
<name>A0A4R5AXQ5_9FLAO</name>
<dbReference type="EMBL" id="SMFM01000004">
    <property type="protein sequence ID" value="TDD75984.1"/>
    <property type="molecule type" value="Genomic_DNA"/>
</dbReference>
<reference evidence="2 3" key="1">
    <citation type="submission" date="2019-03" db="EMBL/GenBank/DDBJ databases">
        <title>Flavobacterium AT-3-2 sp. nov., isolated from arctic soil.</title>
        <authorList>
            <person name="Chaudhary D.K."/>
        </authorList>
    </citation>
    <scope>NUCLEOTIDE SEQUENCE [LARGE SCALE GENOMIC DNA]</scope>
    <source>
        <strain evidence="2 3">AT-3-2</strain>
    </source>
</reference>
<dbReference type="InterPro" id="IPR001296">
    <property type="entry name" value="Glyco_trans_1"/>
</dbReference>
<keyword evidence="3" id="KW-1185">Reference proteome</keyword>
<evidence type="ECO:0000259" key="1">
    <source>
        <dbReference type="Pfam" id="PF00534"/>
    </source>
</evidence>
<evidence type="ECO:0000313" key="3">
    <source>
        <dbReference type="Proteomes" id="UP000295278"/>
    </source>
</evidence>
<organism evidence="2 3">
    <name type="scientific">Flavobacterium caseinilyticum</name>
    <dbReference type="NCBI Taxonomy" id="2541732"/>
    <lineage>
        <taxon>Bacteria</taxon>
        <taxon>Pseudomonadati</taxon>
        <taxon>Bacteroidota</taxon>
        <taxon>Flavobacteriia</taxon>
        <taxon>Flavobacteriales</taxon>
        <taxon>Flavobacteriaceae</taxon>
        <taxon>Flavobacterium</taxon>
    </lineage>
</organism>
<feature type="domain" description="Glycosyl transferase family 1" evidence="1">
    <location>
        <begin position="196"/>
        <end position="350"/>
    </location>
</feature>
<dbReference type="Gene3D" id="3.40.50.2000">
    <property type="entry name" value="Glycogen Phosphorylase B"/>
    <property type="match status" value="1"/>
</dbReference>
<comment type="caution">
    <text evidence="2">The sequence shown here is derived from an EMBL/GenBank/DDBJ whole genome shotgun (WGS) entry which is preliminary data.</text>
</comment>
<proteinExistence type="predicted"/>
<dbReference type="CDD" id="cd03801">
    <property type="entry name" value="GT4_PimA-like"/>
    <property type="match status" value="1"/>
</dbReference>
<dbReference type="Proteomes" id="UP000295278">
    <property type="component" value="Unassembled WGS sequence"/>
</dbReference>
<dbReference type="Pfam" id="PF00534">
    <property type="entry name" value="Glycos_transf_1"/>
    <property type="match status" value="1"/>
</dbReference>
<dbReference type="OrthoDB" id="1395864at2"/>
<evidence type="ECO:0000313" key="2">
    <source>
        <dbReference type="EMBL" id="TDD75984.1"/>
    </source>
</evidence>
<dbReference type="PANTHER" id="PTHR12526">
    <property type="entry name" value="GLYCOSYLTRANSFERASE"/>
    <property type="match status" value="1"/>
</dbReference>
<protein>
    <submittedName>
        <fullName evidence="2">Glycosyltransferase</fullName>
    </submittedName>
</protein>
<accession>A0A4R5AXQ5</accession>
<keyword evidence="2" id="KW-0808">Transferase</keyword>